<comment type="caution">
    <text evidence="1">The sequence shown here is derived from an EMBL/GenBank/DDBJ whole genome shotgun (WGS) entry which is preliminary data.</text>
</comment>
<accession>A0ABT9C7T4</accession>
<gene>
    <name evidence="1" type="ORF">Q5741_02740</name>
</gene>
<evidence type="ECO:0000313" key="2">
    <source>
        <dbReference type="Proteomes" id="UP001240171"/>
    </source>
</evidence>
<evidence type="ECO:0000313" key="1">
    <source>
        <dbReference type="EMBL" id="MDO7905329.1"/>
    </source>
</evidence>
<organism evidence="1 2">
    <name type="scientific">Paenibacillus lacisoli</name>
    <dbReference type="NCBI Taxonomy" id="3064525"/>
    <lineage>
        <taxon>Bacteria</taxon>
        <taxon>Bacillati</taxon>
        <taxon>Bacillota</taxon>
        <taxon>Bacilli</taxon>
        <taxon>Bacillales</taxon>
        <taxon>Paenibacillaceae</taxon>
        <taxon>Paenibacillus</taxon>
    </lineage>
</organism>
<dbReference type="Proteomes" id="UP001240171">
    <property type="component" value="Unassembled WGS sequence"/>
</dbReference>
<dbReference type="EMBL" id="JAUQTB010000001">
    <property type="protein sequence ID" value="MDO7905329.1"/>
    <property type="molecule type" value="Genomic_DNA"/>
</dbReference>
<sequence length="116" mass="14204">MMNDIRVQFNKWSSTQQHIQFFSLHQFYEHLLGQAFTLITRDDFLLWFKENELHSRLTAEDLFLEINTVIKGRTEQKMMTQQQYYTFVSDFSLQEKQNIYFVACLYQKWLDKTFIP</sequence>
<protein>
    <submittedName>
        <fullName evidence="1">Uncharacterized protein</fullName>
    </submittedName>
</protein>
<keyword evidence="2" id="KW-1185">Reference proteome</keyword>
<proteinExistence type="predicted"/>
<reference evidence="1 2" key="1">
    <citation type="submission" date="2023-07" db="EMBL/GenBank/DDBJ databases">
        <title>Paenibacillus sp. JX-17 nov. isolated from soil.</title>
        <authorList>
            <person name="Wan Y."/>
            <person name="Liu B."/>
        </authorList>
    </citation>
    <scope>NUCLEOTIDE SEQUENCE [LARGE SCALE GENOMIC DNA]</scope>
    <source>
        <strain evidence="1 2">JX-17</strain>
    </source>
</reference>
<name>A0ABT9C7T4_9BACL</name>